<protein>
    <submittedName>
        <fullName evidence="1">Uncharacterized protein</fullName>
    </submittedName>
</protein>
<comment type="caution">
    <text evidence="1">The sequence shown here is derived from an EMBL/GenBank/DDBJ whole genome shotgun (WGS) entry which is preliminary data.</text>
</comment>
<dbReference type="SUPFAM" id="SSF48403">
    <property type="entry name" value="Ankyrin repeat"/>
    <property type="match status" value="1"/>
</dbReference>
<dbReference type="InterPro" id="IPR036770">
    <property type="entry name" value="Ankyrin_rpt-contain_sf"/>
</dbReference>
<sequence length="76" mass="8900">MNVNLRDYSDSTSLTTICRTTTKNQENDDVFDFVKFLLYRGANLHLTDIHGKSAFYYADDNNLKRVIELLKEYNES</sequence>
<dbReference type="Proteomes" id="UP000596742">
    <property type="component" value="Unassembled WGS sequence"/>
</dbReference>
<dbReference type="EMBL" id="UYJE01004718">
    <property type="protein sequence ID" value="VDI30662.1"/>
    <property type="molecule type" value="Genomic_DNA"/>
</dbReference>
<evidence type="ECO:0000313" key="1">
    <source>
        <dbReference type="EMBL" id="VDI30662.1"/>
    </source>
</evidence>
<dbReference type="Gene3D" id="1.25.40.20">
    <property type="entry name" value="Ankyrin repeat-containing domain"/>
    <property type="match status" value="1"/>
</dbReference>
<organism evidence="1 2">
    <name type="scientific">Mytilus galloprovincialis</name>
    <name type="common">Mediterranean mussel</name>
    <dbReference type="NCBI Taxonomy" id="29158"/>
    <lineage>
        <taxon>Eukaryota</taxon>
        <taxon>Metazoa</taxon>
        <taxon>Spiralia</taxon>
        <taxon>Lophotrochozoa</taxon>
        <taxon>Mollusca</taxon>
        <taxon>Bivalvia</taxon>
        <taxon>Autobranchia</taxon>
        <taxon>Pteriomorphia</taxon>
        <taxon>Mytilida</taxon>
        <taxon>Mytiloidea</taxon>
        <taxon>Mytilidae</taxon>
        <taxon>Mytilinae</taxon>
        <taxon>Mytilus</taxon>
    </lineage>
</organism>
<accession>A0A8B6EAF3</accession>
<reference evidence="1" key="1">
    <citation type="submission" date="2018-11" db="EMBL/GenBank/DDBJ databases">
        <authorList>
            <person name="Alioto T."/>
            <person name="Alioto T."/>
        </authorList>
    </citation>
    <scope>NUCLEOTIDE SEQUENCE</scope>
</reference>
<keyword evidence="2" id="KW-1185">Reference proteome</keyword>
<dbReference type="AlphaFoldDB" id="A0A8B6EAF3"/>
<gene>
    <name evidence="1" type="ORF">MGAL_10B067927</name>
</gene>
<proteinExistence type="predicted"/>
<evidence type="ECO:0000313" key="2">
    <source>
        <dbReference type="Proteomes" id="UP000596742"/>
    </source>
</evidence>
<name>A0A8B6EAF3_MYTGA</name>